<evidence type="ECO:0000256" key="2">
    <source>
        <dbReference type="ARBA" id="ARBA00022729"/>
    </source>
</evidence>
<keyword evidence="1" id="KW-0245">EGF-like domain</keyword>
<dbReference type="OrthoDB" id="6428332at2759"/>
<organism evidence="6 7">
    <name type="scientific">Nephila pilipes</name>
    <name type="common">Giant wood spider</name>
    <name type="synonym">Nephila maculata</name>
    <dbReference type="NCBI Taxonomy" id="299642"/>
    <lineage>
        <taxon>Eukaryota</taxon>
        <taxon>Metazoa</taxon>
        <taxon>Ecdysozoa</taxon>
        <taxon>Arthropoda</taxon>
        <taxon>Chelicerata</taxon>
        <taxon>Arachnida</taxon>
        <taxon>Araneae</taxon>
        <taxon>Araneomorphae</taxon>
        <taxon>Entelegynae</taxon>
        <taxon>Araneoidea</taxon>
        <taxon>Nephilidae</taxon>
        <taxon>Nephila</taxon>
    </lineage>
</organism>
<comment type="caution">
    <text evidence="6">The sequence shown here is derived from an EMBL/GenBank/DDBJ whole genome shotgun (WGS) entry which is preliminary data.</text>
</comment>
<keyword evidence="2" id="KW-0732">Signal</keyword>
<dbReference type="SUPFAM" id="SSF57196">
    <property type="entry name" value="EGF/Laminin"/>
    <property type="match status" value="1"/>
</dbReference>
<protein>
    <recommendedName>
        <fullName evidence="5">EGF-like calcium-binding domain-containing protein</fullName>
    </recommendedName>
</protein>
<dbReference type="Pfam" id="PF07645">
    <property type="entry name" value="EGF_CA"/>
    <property type="match status" value="1"/>
</dbReference>
<keyword evidence="7" id="KW-1185">Reference proteome</keyword>
<gene>
    <name evidence="6" type="ORF">NPIL_236881</name>
</gene>
<dbReference type="FunFam" id="2.10.25.10:FF:000038">
    <property type="entry name" value="Fibrillin 2"/>
    <property type="match status" value="1"/>
</dbReference>
<dbReference type="Proteomes" id="UP000887013">
    <property type="component" value="Unassembled WGS sequence"/>
</dbReference>
<accession>A0A8X6NGR3</accession>
<evidence type="ECO:0000259" key="5">
    <source>
        <dbReference type="SMART" id="SM00179"/>
    </source>
</evidence>
<feature type="domain" description="EGF-like calcium-binding" evidence="5">
    <location>
        <begin position="1"/>
        <end position="41"/>
    </location>
</feature>
<reference evidence="6" key="1">
    <citation type="submission" date="2020-08" db="EMBL/GenBank/DDBJ databases">
        <title>Multicomponent nature underlies the extraordinary mechanical properties of spider dragline silk.</title>
        <authorList>
            <person name="Kono N."/>
            <person name="Nakamura H."/>
            <person name="Mori M."/>
            <person name="Yoshida Y."/>
            <person name="Ohtoshi R."/>
            <person name="Malay A.D."/>
            <person name="Moran D.A.P."/>
            <person name="Tomita M."/>
            <person name="Numata K."/>
            <person name="Arakawa K."/>
        </authorList>
    </citation>
    <scope>NUCLEOTIDE SEQUENCE</scope>
</reference>
<keyword evidence="4" id="KW-1015">Disulfide bond</keyword>
<dbReference type="AlphaFoldDB" id="A0A8X6NGR3"/>
<dbReference type="GO" id="GO:0005509">
    <property type="term" value="F:calcium ion binding"/>
    <property type="evidence" value="ECO:0007669"/>
    <property type="project" value="InterPro"/>
</dbReference>
<keyword evidence="3" id="KW-0677">Repeat</keyword>
<dbReference type="CDD" id="cd00054">
    <property type="entry name" value="EGF_CA"/>
    <property type="match status" value="1"/>
</dbReference>
<dbReference type="Gene3D" id="2.10.25.10">
    <property type="entry name" value="Laminin"/>
    <property type="match status" value="1"/>
</dbReference>
<evidence type="ECO:0000313" key="6">
    <source>
        <dbReference type="EMBL" id="GFT14108.1"/>
    </source>
</evidence>
<dbReference type="InterPro" id="IPR001881">
    <property type="entry name" value="EGF-like_Ca-bd_dom"/>
</dbReference>
<evidence type="ECO:0000256" key="1">
    <source>
        <dbReference type="ARBA" id="ARBA00022536"/>
    </source>
</evidence>
<evidence type="ECO:0000313" key="7">
    <source>
        <dbReference type="Proteomes" id="UP000887013"/>
    </source>
</evidence>
<sequence>INECAISGTCVSSTTRCVNIPGSYDCACKEGYYPTAASKGENYVPMYNYCYAETGHQYSIYLHKHPIGPNKPLAGCGVMRLDTLHILPTIFFIPEEKTLRHNTWANMQFFTLSPNQQSH</sequence>
<evidence type="ECO:0000256" key="3">
    <source>
        <dbReference type="ARBA" id="ARBA00022737"/>
    </source>
</evidence>
<dbReference type="SMART" id="SM00179">
    <property type="entry name" value="EGF_CA"/>
    <property type="match status" value="1"/>
</dbReference>
<feature type="non-terminal residue" evidence="6">
    <location>
        <position position="1"/>
    </location>
</feature>
<dbReference type="EMBL" id="BMAW01009500">
    <property type="protein sequence ID" value="GFT14108.1"/>
    <property type="molecule type" value="Genomic_DNA"/>
</dbReference>
<proteinExistence type="predicted"/>
<dbReference type="InterPro" id="IPR049883">
    <property type="entry name" value="NOTCH1_EGF-like"/>
</dbReference>
<evidence type="ECO:0000256" key="4">
    <source>
        <dbReference type="ARBA" id="ARBA00023157"/>
    </source>
</evidence>
<name>A0A8X6NGR3_NEPPI</name>